<keyword evidence="5" id="KW-1185">Reference proteome</keyword>
<name>A0ABV3P4U2_9ACTN</name>
<dbReference type="Proteomes" id="UP001555826">
    <property type="component" value="Unassembled WGS sequence"/>
</dbReference>
<dbReference type="InterPro" id="IPR001034">
    <property type="entry name" value="DeoR_HTH"/>
</dbReference>
<keyword evidence="1" id="KW-0805">Transcription regulation</keyword>
<dbReference type="InterPro" id="IPR050313">
    <property type="entry name" value="Carb_Metab_HTH_regulators"/>
</dbReference>
<keyword evidence="4" id="KW-0238">DNA-binding</keyword>
<dbReference type="Pfam" id="PF00455">
    <property type="entry name" value="DeoRC"/>
    <property type="match status" value="1"/>
</dbReference>
<dbReference type="PANTHER" id="PTHR30363">
    <property type="entry name" value="HTH-TYPE TRANSCRIPTIONAL REGULATOR SRLR-RELATED"/>
    <property type="match status" value="1"/>
</dbReference>
<evidence type="ECO:0000256" key="1">
    <source>
        <dbReference type="ARBA" id="ARBA00023015"/>
    </source>
</evidence>
<dbReference type="CDD" id="cd00090">
    <property type="entry name" value="HTH_ARSR"/>
    <property type="match status" value="1"/>
</dbReference>
<evidence type="ECO:0000256" key="2">
    <source>
        <dbReference type="ARBA" id="ARBA00023163"/>
    </source>
</evidence>
<dbReference type="InterPro" id="IPR011991">
    <property type="entry name" value="ArsR-like_HTH"/>
</dbReference>
<sequence>MSEPATASGTEARRREILHLASTSGLASVEELSARLGVTASTIRRDLARLRDQGLITRTYGGAAPSVAHPEQSLRQRTGEAFEAKRGIARWAARQVRPGETVMLDAGTTVGALAHELRRCAPLTVVTTGLTVLDELADADDVEVVSLGGSLRHLSQGFVGPLTEAALERVTADAVFLGADGVSAEDGICEADQQQTRLKELMARRADRVHVLAHAAKLSRRPFHAWAPMPAGWTLVTDEGADPSALAPFHAAGVRVVVTDGEGAEVP</sequence>
<organism evidence="4 5">
    <name type="scientific">Kineococcus endophyticus</name>
    <dbReference type="NCBI Taxonomy" id="1181883"/>
    <lineage>
        <taxon>Bacteria</taxon>
        <taxon>Bacillati</taxon>
        <taxon>Actinomycetota</taxon>
        <taxon>Actinomycetes</taxon>
        <taxon>Kineosporiales</taxon>
        <taxon>Kineosporiaceae</taxon>
        <taxon>Kineococcus</taxon>
    </lineage>
</organism>
<dbReference type="PROSITE" id="PS51000">
    <property type="entry name" value="HTH_DEOR_2"/>
    <property type="match status" value="1"/>
</dbReference>
<evidence type="ECO:0000259" key="3">
    <source>
        <dbReference type="PROSITE" id="PS51000"/>
    </source>
</evidence>
<dbReference type="SMART" id="SM01134">
    <property type="entry name" value="DeoRC"/>
    <property type="match status" value="1"/>
</dbReference>
<dbReference type="InterPro" id="IPR014036">
    <property type="entry name" value="DeoR-like_C"/>
</dbReference>
<dbReference type="InterPro" id="IPR037171">
    <property type="entry name" value="NagB/RpiA_transferase-like"/>
</dbReference>
<feature type="domain" description="HTH deoR-type" evidence="3">
    <location>
        <begin position="10"/>
        <end position="65"/>
    </location>
</feature>
<dbReference type="Pfam" id="PF08220">
    <property type="entry name" value="HTH_DeoR"/>
    <property type="match status" value="1"/>
</dbReference>
<dbReference type="InterPro" id="IPR036388">
    <property type="entry name" value="WH-like_DNA-bd_sf"/>
</dbReference>
<dbReference type="GO" id="GO:0003677">
    <property type="term" value="F:DNA binding"/>
    <property type="evidence" value="ECO:0007669"/>
    <property type="project" value="UniProtKB-KW"/>
</dbReference>
<dbReference type="Gene3D" id="1.10.10.10">
    <property type="entry name" value="Winged helix-like DNA-binding domain superfamily/Winged helix DNA-binding domain"/>
    <property type="match status" value="1"/>
</dbReference>
<dbReference type="PRINTS" id="PR00037">
    <property type="entry name" value="HTHLACR"/>
</dbReference>
<dbReference type="PANTHER" id="PTHR30363:SF44">
    <property type="entry name" value="AGA OPERON TRANSCRIPTIONAL REPRESSOR-RELATED"/>
    <property type="match status" value="1"/>
</dbReference>
<protein>
    <submittedName>
        <fullName evidence="4">DeoR/GlpR family DNA-binding transcription regulator</fullName>
    </submittedName>
</protein>
<accession>A0ABV3P4U2</accession>
<keyword evidence="2" id="KW-0804">Transcription</keyword>
<reference evidence="4 5" key="1">
    <citation type="submission" date="2024-07" db="EMBL/GenBank/DDBJ databases">
        <authorList>
            <person name="Thanompreechachai J."/>
            <person name="Duangmal K."/>
        </authorList>
    </citation>
    <scope>NUCLEOTIDE SEQUENCE [LARGE SCALE GENOMIC DNA]</scope>
    <source>
        <strain evidence="4 5">KCTC 19886</strain>
    </source>
</reference>
<dbReference type="RefSeq" id="WP_367637110.1">
    <property type="nucleotide sequence ID" value="NZ_JBFNQN010000004.1"/>
</dbReference>
<dbReference type="SUPFAM" id="SSF100950">
    <property type="entry name" value="NagB/RpiA/CoA transferase-like"/>
    <property type="match status" value="1"/>
</dbReference>
<dbReference type="InterPro" id="IPR036390">
    <property type="entry name" value="WH_DNA-bd_sf"/>
</dbReference>
<dbReference type="SMART" id="SM00420">
    <property type="entry name" value="HTH_DEOR"/>
    <property type="match status" value="1"/>
</dbReference>
<dbReference type="SUPFAM" id="SSF46785">
    <property type="entry name" value="Winged helix' DNA-binding domain"/>
    <property type="match status" value="1"/>
</dbReference>
<evidence type="ECO:0000313" key="4">
    <source>
        <dbReference type="EMBL" id="MEW9264413.1"/>
    </source>
</evidence>
<dbReference type="EMBL" id="JBFNQN010000004">
    <property type="protein sequence ID" value="MEW9264413.1"/>
    <property type="molecule type" value="Genomic_DNA"/>
</dbReference>
<proteinExistence type="predicted"/>
<comment type="caution">
    <text evidence="4">The sequence shown here is derived from an EMBL/GenBank/DDBJ whole genome shotgun (WGS) entry which is preliminary data.</text>
</comment>
<dbReference type="Gene3D" id="3.40.50.1360">
    <property type="match status" value="1"/>
</dbReference>
<evidence type="ECO:0000313" key="5">
    <source>
        <dbReference type="Proteomes" id="UP001555826"/>
    </source>
</evidence>
<gene>
    <name evidence="4" type="ORF">AB1207_06615</name>
</gene>